<dbReference type="InterPro" id="IPR013328">
    <property type="entry name" value="6PGD_dom2"/>
</dbReference>
<reference evidence="10" key="1">
    <citation type="submission" date="2023-07" db="EMBL/GenBank/DDBJ databases">
        <authorList>
            <person name="Ivanov I."/>
            <person name="Teneva D."/>
            <person name="Stoikov I."/>
        </authorList>
    </citation>
    <scope>NUCLEOTIDE SEQUENCE</scope>
    <source>
        <strain evidence="10">4475</strain>
    </source>
</reference>
<dbReference type="EC" id="1.1.1.17" evidence="2 7"/>
<evidence type="ECO:0000256" key="6">
    <source>
        <dbReference type="ARBA" id="ARBA00048615"/>
    </source>
</evidence>
<dbReference type="NCBIfam" id="NF002647">
    <property type="entry name" value="PRK02318.1-3"/>
    <property type="match status" value="1"/>
</dbReference>
<keyword evidence="5 7" id="KW-0520">NAD</keyword>
<keyword evidence="11" id="KW-1185">Reference proteome</keyword>
<evidence type="ECO:0000256" key="1">
    <source>
        <dbReference type="ARBA" id="ARBA00006541"/>
    </source>
</evidence>
<feature type="domain" description="Mannitol dehydrogenase C-terminal" evidence="9">
    <location>
        <begin position="202"/>
        <end position="343"/>
    </location>
</feature>
<dbReference type="NCBIfam" id="NF002649">
    <property type="entry name" value="PRK02318.2-1"/>
    <property type="match status" value="1"/>
</dbReference>
<dbReference type="Gene3D" id="3.40.50.720">
    <property type="entry name" value="NAD(P)-binding Rossmann-like Domain"/>
    <property type="match status" value="1"/>
</dbReference>
<dbReference type="GO" id="GO:0005829">
    <property type="term" value="C:cytosol"/>
    <property type="evidence" value="ECO:0007669"/>
    <property type="project" value="TreeGrafter"/>
</dbReference>
<proteinExistence type="inferred from homology"/>
<dbReference type="Pfam" id="PF08125">
    <property type="entry name" value="Mannitol_dh_C"/>
    <property type="match status" value="1"/>
</dbReference>
<dbReference type="KEGG" id="bayd:BSPP4475_00540"/>
<dbReference type="RefSeq" id="WP_171563976.1">
    <property type="nucleotide sequence ID" value="NZ_JAUSVZ010000008.1"/>
</dbReference>
<dbReference type="GO" id="GO:0019592">
    <property type="term" value="P:mannitol catabolic process"/>
    <property type="evidence" value="ECO:0007669"/>
    <property type="project" value="TreeGrafter"/>
</dbReference>
<comment type="similarity">
    <text evidence="1 7">Belongs to the mannitol dehydrogenase family.</text>
</comment>
<dbReference type="EMBL" id="OY569118">
    <property type="protein sequence ID" value="CAJ1000810.1"/>
    <property type="molecule type" value="Genomic_DNA"/>
</dbReference>
<dbReference type="SUPFAM" id="SSF48179">
    <property type="entry name" value="6-phosphogluconate dehydrogenase C-terminal domain-like"/>
    <property type="match status" value="1"/>
</dbReference>
<keyword evidence="4 7" id="KW-0560">Oxidoreductase</keyword>
<dbReference type="PANTHER" id="PTHR30524">
    <property type="entry name" value="MANNITOL-1-PHOSPHATE 5-DEHYDROGENASE"/>
    <property type="match status" value="1"/>
</dbReference>
<organism evidence="10 11">
    <name type="scientific">Brevibacillus aydinogluensis</name>
    <dbReference type="NCBI Taxonomy" id="927786"/>
    <lineage>
        <taxon>Bacteria</taxon>
        <taxon>Bacillati</taxon>
        <taxon>Bacillota</taxon>
        <taxon>Bacilli</taxon>
        <taxon>Bacillales</taxon>
        <taxon>Paenibacillaceae</taxon>
        <taxon>Brevibacillus</taxon>
    </lineage>
</organism>
<evidence type="ECO:0000313" key="11">
    <source>
        <dbReference type="Proteomes" id="UP001189619"/>
    </source>
</evidence>
<dbReference type="PANTHER" id="PTHR30524:SF0">
    <property type="entry name" value="ALTRONATE OXIDOREDUCTASE-RELATED"/>
    <property type="match status" value="1"/>
</dbReference>
<evidence type="ECO:0000256" key="3">
    <source>
        <dbReference type="ARBA" id="ARBA00016219"/>
    </source>
</evidence>
<evidence type="ECO:0000313" key="10">
    <source>
        <dbReference type="EMBL" id="CAJ1000810.1"/>
    </source>
</evidence>
<dbReference type="HAMAP" id="MF_00196">
    <property type="entry name" value="Mannitol_dehydrog"/>
    <property type="match status" value="1"/>
</dbReference>
<name>A0AA48RFJ1_9BACL</name>
<evidence type="ECO:0000256" key="7">
    <source>
        <dbReference type="HAMAP-Rule" id="MF_00196"/>
    </source>
</evidence>
<dbReference type="InterPro" id="IPR023028">
    <property type="entry name" value="Mannitol_1_phos_5_DH"/>
</dbReference>
<dbReference type="InterPro" id="IPR000669">
    <property type="entry name" value="Mannitol_DH"/>
</dbReference>
<dbReference type="NCBIfam" id="NF002652">
    <property type="entry name" value="PRK02318.2-5"/>
    <property type="match status" value="1"/>
</dbReference>
<dbReference type="SUPFAM" id="SSF51735">
    <property type="entry name" value="NAD(P)-binding Rossmann-fold domains"/>
    <property type="match status" value="1"/>
</dbReference>
<accession>A0AA48RFJ1</accession>
<dbReference type="InterPro" id="IPR013118">
    <property type="entry name" value="Mannitol_DH_C"/>
</dbReference>
<feature type="binding site" evidence="7">
    <location>
        <begin position="3"/>
        <end position="14"/>
    </location>
    <ligand>
        <name>NAD(+)</name>
        <dbReference type="ChEBI" id="CHEBI:57540"/>
    </ligand>
</feature>
<dbReference type="PROSITE" id="PS00974">
    <property type="entry name" value="MANNITOL_DHGENASE"/>
    <property type="match status" value="1"/>
</dbReference>
<dbReference type="PRINTS" id="PR00084">
    <property type="entry name" value="MTLDHDRGNASE"/>
</dbReference>
<feature type="domain" description="Mannitol dehydrogenase N-terminal" evidence="8">
    <location>
        <begin position="2"/>
        <end position="195"/>
    </location>
</feature>
<dbReference type="GO" id="GO:0008926">
    <property type="term" value="F:mannitol-1-phosphate 5-dehydrogenase activity"/>
    <property type="evidence" value="ECO:0007669"/>
    <property type="project" value="UniProtKB-UniRule"/>
</dbReference>
<evidence type="ECO:0000256" key="5">
    <source>
        <dbReference type="ARBA" id="ARBA00023027"/>
    </source>
</evidence>
<dbReference type="AlphaFoldDB" id="A0AA48RFJ1"/>
<sequence length="386" mass="42530">MLAVHFGAGNIGRGFIGQLLHQAGYEVCFIDVNQELVDEINSRKAYSVQLAMEGTPVSVVEGVRAIHGQDTEAVAEAIAKADLVTTAVGPNVLPHIAPAIAAGITRRIAQSDRPLNVIACENMIGGSEQLKTHVFAKLDDIAREKAQELVGFPNAAVDRIVPLQKHEDKLLVTVEPFFEWAVDQSRIIGDIPQIEGVTYVNDLTPYIERKLYTVNTGHAVIAYLGFQMGYAAIDEAIRDDEILRATRQALQETGALLVAKHGFDKGQHEAYVEKILGRFANPYITDQVTRVGRSPIRKLAPQDRLVGPAMQCFDYGIVPEHLGLGIAAALLFDFREDPEAVQLTEEIKQFGLEHVLKTYTGIRVNHALFSIVMNHARELQARRKTN</sequence>
<dbReference type="InterPro" id="IPR036291">
    <property type="entry name" value="NAD(P)-bd_dom_sf"/>
</dbReference>
<evidence type="ECO:0000256" key="4">
    <source>
        <dbReference type="ARBA" id="ARBA00023002"/>
    </source>
</evidence>
<comment type="catalytic activity">
    <reaction evidence="6 7">
        <text>D-mannitol 1-phosphate + NAD(+) = beta-D-fructose 6-phosphate + NADH + H(+)</text>
        <dbReference type="Rhea" id="RHEA:19661"/>
        <dbReference type="ChEBI" id="CHEBI:15378"/>
        <dbReference type="ChEBI" id="CHEBI:57540"/>
        <dbReference type="ChEBI" id="CHEBI:57634"/>
        <dbReference type="ChEBI" id="CHEBI:57945"/>
        <dbReference type="ChEBI" id="CHEBI:61381"/>
        <dbReference type="EC" id="1.1.1.17"/>
    </reaction>
</comment>
<evidence type="ECO:0000259" key="8">
    <source>
        <dbReference type="Pfam" id="PF01232"/>
    </source>
</evidence>
<dbReference type="InterPro" id="IPR023027">
    <property type="entry name" value="Mannitol_DH_CS"/>
</dbReference>
<dbReference type="InterPro" id="IPR013131">
    <property type="entry name" value="Mannitol_DH_N"/>
</dbReference>
<dbReference type="Gene3D" id="1.10.1040.10">
    <property type="entry name" value="N-(1-d-carboxylethyl)-l-norvaline Dehydrogenase, domain 2"/>
    <property type="match status" value="1"/>
</dbReference>
<dbReference type="InterPro" id="IPR008927">
    <property type="entry name" value="6-PGluconate_DH-like_C_sf"/>
</dbReference>
<evidence type="ECO:0000259" key="9">
    <source>
        <dbReference type="Pfam" id="PF08125"/>
    </source>
</evidence>
<protein>
    <recommendedName>
        <fullName evidence="3 7">Mannitol-1-phosphate 5-dehydrogenase</fullName>
        <ecNumber evidence="2 7">1.1.1.17</ecNumber>
    </recommendedName>
</protein>
<dbReference type="Pfam" id="PF01232">
    <property type="entry name" value="Mannitol_dh"/>
    <property type="match status" value="1"/>
</dbReference>
<gene>
    <name evidence="7" type="primary">mtlD</name>
    <name evidence="10" type="ORF">BSPP4475_00540</name>
</gene>
<dbReference type="Proteomes" id="UP001189619">
    <property type="component" value="Chromosome"/>
</dbReference>
<dbReference type="NCBIfam" id="NF002646">
    <property type="entry name" value="PRK02318.1-2"/>
    <property type="match status" value="1"/>
</dbReference>
<evidence type="ECO:0000256" key="2">
    <source>
        <dbReference type="ARBA" id="ARBA00012939"/>
    </source>
</evidence>